<dbReference type="EMBL" id="MORL01000008">
    <property type="protein sequence ID" value="OIN58213.1"/>
    <property type="molecule type" value="Genomic_DNA"/>
</dbReference>
<dbReference type="OrthoDB" id="964376at2"/>
<accession>A0A1S2VHK8</accession>
<gene>
    <name evidence="3" type="ORF">BLX24_16605</name>
</gene>
<feature type="transmembrane region" description="Helical" evidence="2">
    <location>
        <begin position="32"/>
        <end position="49"/>
    </location>
</feature>
<organism evidence="3 4">
    <name type="scientific">Arsenicibacter rosenii</name>
    <dbReference type="NCBI Taxonomy" id="1750698"/>
    <lineage>
        <taxon>Bacteria</taxon>
        <taxon>Pseudomonadati</taxon>
        <taxon>Bacteroidota</taxon>
        <taxon>Cytophagia</taxon>
        <taxon>Cytophagales</taxon>
        <taxon>Spirosomataceae</taxon>
        <taxon>Arsenicibacter</taxon>
    </lineage>
</organism>
<reference evidence="3 4" key="1">
    <citation type="submission" date="2016-10" db="EMBL/GenBank/DDBJ databases">
        <title>Arsenicibacter rosenii gen. nov., sp. nov., an efficient arsenic-methylating bacterium isolated from an arsenic-contaminated paddy soil.</title>
        <authorList>
            <person name="Huang K."/>
        </authorList>
    </citation>
    <scope>NUCLEOTIDE SEQUENCE [LARGE SCALE GENOMIC DNA]</scope>
    <source>
        <strain evidence="3 4">SM-1</strain>
    </source>
</reference>
<evidence type="ECO:0000256" key="1">
    <source>
        <dbReference type="SAM" id="MobiDB-lite"/>
    </source>
</evidence>
<evidence type="ECO:0000313" key="4">
    <source>
        <dbReference type="Proteomes" id="UP000181790"/>
    </source>
</evidence>
<evidence type="ECO:0000313" key="3">
    <source>
        <dbReference type="EMBL" id="OIN58213.1"/>
    </source>
</evidence>
<dbReference type="Proteomes" id="UP000181790">
    <property type="component" value="Unassembled WGS sequence"/>
</dbReference>
<feature type="region of interest" description="Disordered" evidence="1">
    <location>
        <begin position="56"/>
        <end position="76"/>
    </location>
</feature>
<name>A0A1S2VHK8_9BACT</name>
<dbReference type="RefSeq" id="WP_071504362.1">
    <property type="nucleotide sequence ID" value="NZ_MORL01000008.1"/>
</dbReference>
<keyword evidence="2" id="KW-1133">Transmembrane helix</keyword>
<keyword evidence="2" id="KW-0472">Membrane</keyword>
<comment type="caution">
    <text evidence="3">The sequence shown here is derived from an EMBL/GenBank/DDBJ whole genome shotgun (WGS) entry which is preliminary data.</text>
</comment>
<keyword evidence="4" id="KW-1185">Reference proteome</keyword>
<sequence length="76" mass="8974">MKLKDTVLLSLAIGSFLLWVLEIRRTNNFADSYPFLMLALAFLLAFQFVRVKRRQENKEVSPTIKDMAERKKKKKK</sequence>
<dbReference type="AlphaFoldDB" id="A0A1S2VHK8"/>
<proteinExistence type="predicted"/>
<protein>
    <submittedName>
        <fullName evidence="3">Uncharacterized protein</fullName>
    </submittedName>
</protein>
<keyword evidence="2" id="KW-0812">Transmembrane</keyword>
<evidence type="ECO:0000256" key="2">
    <source>
        <dbReference type="SAM" id="Phobius"/>
    </source>
</evidence>